<organism evidence="2 3">
    <name type="scientific">Characodon lateralis</name>
    <dbReference type="NCBI Taxonomy" id="208331"/>
    <lineage>
        <taxon>Eukaryota</taxon>
        <taxon>Metazoa</taxon>
        <taxon>Chordata</taxon>
        <taxon>Craniata</taxon>
        <taxon>Vertebrata</taxon>
        <taxon>Euteleostomi</taxon>
        <taxon>Actinopterygii</taxon>
        <taxon>Neopterygii</taxon>
        <taxon>Teleostei</taxon>
        <taxon>Neoteleostei</taxon>
        <taxon>Acanthomorphata</taxon>
        <taxon>Ovalentaria</taxon>
        <taxon>Atherinomorphae</taxon>
        <taxon>Cyprinodontiformes</taxon>
        <taxon>Goodeidae</taxon>
        <taxon>Characodon</taxon>
    </lineage>
</organism>
<name>A0ABU7EZL1_9TELE</name>
<gene>
    <name evidence="2" type="ORF">CHARACLAT_002466</name>
</gene>
<evidence type="ECO:0000256" key="1">
    <source>
        <dbReference type="SAM" id="MobiDB-lite"/>
    </source>
</evidence>
<sequence>MSDMMKVEAEDHRRLSLTVASTSVLKQTKDSKDPLFPVHQMFVIKEEAPHDWGPSLNQQDQNSPFIKGEEEDLWISQEEEELAVKVKYAEKPQLSEIHQIKTEDNRETEAPTRNSAEQMVREPDDEDCGGPTHCSQQNQLVVYEMSSSYYICQFSMTHLETPGMQGLPLI</sequence>
<dbReference type="EMBL" id="JAHUTJ010073873">
    <property type="protein sequence ID" value="MED6292641.1"/>
    <property type="molecule type" value="Genomic_DNA"/>
</dbReference>
<evidence type="ECO:0000313" key="3">
    <source>
        <dbReference type="Proteomes" id="UP001352852"/>
    </source>
</evidence>
<dbReference type="Proteomes" id="UP001352852">
    <property type="component" value="Unassembled WGS sequence"/>
</dbReference>
<proteinExistence type="predicted"/>
<evidence type="ECO:0000313" key="2">
    <source>
        <dbReference type="EMBL" id="MED6292641.1"/>
    </source>
</evidence>
<feature type="region of interest" description="Disordered" evidence="1">
    <location>
        <begin position="97"/>
        <end position="132"/>
    </location>
</feature>
<protein>
    <recommendedName>
        <fullName evidence="4">Prolactin receptor</fullName>
    </recommendedName>
</protein>
<evidence type="ECO:0008006" key="4">
    <source>
        <dbReference type="Google" id="ProtNLM"/>
    </source>
</evidence>
<keyword evidence="3" id="KW-1185">Reference proteome</keyword>
<feature type="compositionally biased region" description="Basic and acidic residues" evidence="1">
    <location>
        <begin position="98"/>
        <end position="110"/>
    </location>
</feature>
<reference evidence="2 3" key="1">
    <citation type="submission" date="2021-06" db="EMBL/GenBank/DDBJ databases">
        <authorList>
            <person name="Palmer J.M."/>
        </authorList>
    </citation>
    <scope>NUCLEOTIDE SEQUENCE [LARGE SCALE GENOMIC DNA]</scope>
    <source>
        <strain evidence="2 3">CL_MEX2019</strain>
        <tissue evidence="2">Muscle</tissue>
    </source>
</reference>
<accession>A0ABU7EZL1</accession>
<comment type="caution">
    <text evidence="2">The sequence shown here is derived from an EMBL/GenBank/DDBJ whole genome shotgun (WGS) entry which is preliminary data.</text>
</comment>